<feature type="domain" description="Fe2OG dioxygenase" evidence="9">
    <location>
        <begin position="103"/>
        <end position="201"/>
    </location>
</feature>
<evidence type="ECO:0000256" key="2">
    <source>
        <dbReference type="ARBA" id="ARBA00022723"/>
    </source>
</evidence>
<evidence type="ECO:0000256" key="4">
    <source>
        <dbReference type="ARBA" id="ARBA00022842"/>
    </source>
</evidence>
<dbReference type="EMBL" id="CP003349">
    <property type="protein sequence ID" value="AFD08568.1"/>
    <property type="molecule type" value="Genomic_DNA"/>
</dbReference>
<gene>
    <name evidence="10" type="ordered locus">Solca_3564</name>
</gene>
<keyword evidence="11" id="KW-1185">Reference proteome</keyword>
<dbReference type="FunFam" id="2.60.120.590:FF:000004">
    <property type="entry name" value="DNA oxidative demethylase ALKBH2"/>
    <property type="match status" value="1"/>
</dbReference>
<dbReference type="InterPro" id="IPR005123">
    <property type="entry name" value="Oxoglu/Fe-dep_dioxygenase_dom"/>
</dbReference>
<dbReference type="PANTHER" id="PTHR31212:SF4">
    <property type="entry name" value="ALPHA-KETOGLUTARATE-DEPENDENT DIOXYGENASE ALKB HOMOLOG 3"/>
    <property type="match status" value="1"/>
</dbReference>
<dbReference type="AlphaFoldDB" id="H8KSL7"/>
<dbReference type="GO" id="GO:0032451">
    <property type="term" value="F:demethylase activity"/>
    <property type="evidence" value="ECO:0007669"/>
    <property type="project" value="UniProtKB-ARBA"/>
</dbReference>
<name>H8KSL7_SOLCM</name>
<dbReference type="OrthoDB" id="190276at2"/>
<dbReference type="HOGENOM" id="CLU_048788_5_2_10"/>
<dbReference type="Proteomes" id="UP000007590">
    <property type="component" value="Chromosome"/>
</dbReference>
<accession>H8KSL7</accession>
<dbReference type="GO" id="GO:0051213">
    <property type="term" value="F:dioxygenase activity"/>
    <property type="evidence" value="ECO:0007669"/>
    <property type="project" value="UniProtKB-KW"/>
</dbReference>
<dbReference type="RefSeq" id="WP_014681791.1">
    <property type="nucleotide sequence ID" value="NC_017770.1"/>
</dbReference>
<evidence type="ECO:0000256" key="3">
    <source>
        <dbReference type="ARBA" id="ARBA00022763"/>
    </source>
</evidence>
<sequence>MQQSLFNTENHPILPFNGEVLLFPQLFTVKESNTYFDNLLKEINWKQEPITIYGREVMQPRLTAWYGDDNKTYSYSGITMHPNKWTDDLFLIKQRVESISGAIFNSALLNQYRDGKDSVGWHRDNEKELGINPVIASVSFGATRTFQFRNYKDKSITRSVELSNGSLLLMSGATQHHWEHQIPKTTRTIGSRINITFRIIV</sequence>
<dbReference type="PANTHER" id="PTHR31212">
    <property type="entry name" value="ALPHA-KETOGLUTARATE-DEPENDENT DIOXYGENASE ALKB HOMOLOG 3"/>
    <property type="match status" value="1"/>
</dbReference>
<dbReference type="GO" id="GO:0016705">
    <property type="term" value="F:oxidoreductase activity, acting on paired donors, with incorporation or reduction of molecular oxygen"/>
    <property type="evidence" value="ECO:0007669"/>
    <property type="project" value="UniProtKB-ARBA"/>
</dbReference>
<organism evidence="10 11">
    <name type="scientific">Solitalea canadensis (strain ATCC 29591 / DSM 3403 / JCM 21819 / LMG 8368 / NBRC 15130 / NCIMB 12057 / USAM 9D)</name>
    <name type="common">Flexibacter canadensis</name>
    <dbReference type="NCBI Taxonomy" id="929556"/>
    <lineage>
        <taxon>Bacteria</taxon>
        <taxon>Pseudomonadati</taxon>
        <taxon>Bacteroidota</taxon>
        <taxon>Sphingobacteriia</taxon>
        <taxon>Sphingobacteriales</taxon>
        <taxon>Sphingobacteriaceae</taxon>
        <taxon>Solitalea</taxon>
    </lineage>
</organism>
<evidence type="ECO:0000256" key="5">
    <source>
        <dbReference type="ARBA" id="ARBA00022964"/>
    </source>
</evidence>
<keyword evidence="2" id="KW-0479">Metal-binding</keyword>
<dbReference type="eggNOG" id="COG3145">
    <property type="taxonomic scope" value="Bacteria"/>
</dbReference>
<evidence type="ECO:0000256" key="8">
    <source>
        <dbReference type="ARBA" id="ARBA00023204"/>
    </source>
</evidence>
<dbReference type="PROSITE" id="PS51471">
    <property type="entry name" value="FE2OG_OXY"/>
    <property type="match status" value="1"/>
</dbReference>
<dbReference type="GO" id="GO:0006307">
    <property type="term" value="P:DNA alkylation repair"/>
    <property type="evidence" value="ECO:0007669"/>
    <property type="project" value="InterPro"/>
</dbReference>
<keyword evidence="8" id="KW-0234">DNA repair</keyword>
<dbReference type="InterPro" id="IPR037151">
    <property type="entry name" value="AlkB-like_sf"/>
</dbReference>
<evidence type="ECO:0000256" key="7">
    <source>
        <dbReference type="ARBA" id="ARBA00023004"/>
    </source>
</evidence>
<dbReference type="SUPFAM" id="SSF51197">
    <property type="entry name" value="Clavaminate synthase-like"/>
    <property type="match status" value="1"/>
</dbReference>
<dbReference type="STRING" id="929556.Solca_3564"/>
<dbReference type="GO" id="GO:0016787">
    <property type="term" value="F:hydrolase activity"/>
    <property type="evidence" value="ECO:0007669"/>
    <property type="project" value="UniProtKB-ARBA"/>
</dbReference>
<evidence type="ECO:0000256" key="1">
    <source>
        <dbReference type="ARBA" id="ARBA00001954"/>
    </source>
</evidence>
<dbReference type="InterPro" id="IPR027450">
    <property type="entry name" value="AlkB-like"/>
</dbReference>
<keyword evidence="6" id="KW-0560">Oxidoreductase</keyword>
<dbReference type="KEGG" id="scn:Solca_3564"/>
<evidence type="ECO:0000259" key="9">
    <source>
        <dbReference type="PROSITE" id="PS51471"/>
    </source>
</evidence>
<dbReference type="GO" id="GO:0140097">
    <property type="term" value="F:catalytic activity, acting on DNA"/>
    <property type="evidence" value="ECO:0007669"/>
    <property type="project" value="UniProtKB-ARBA"/>
</dbReference>
<evidence type="ECO:0000313" key="10">
    <source>
        <dbReference type="EMBL" id="AFD08568.1"/>
    </source>
</evidence>
<reference evidence="10" key="1">
    <citation type="submission" date="2012-02" db="EMBL/GenBank/DDBJ databases">
        <title>The complete genome of Solitalea canadensis DSM 3403.</title>
        <authorList>
            <consortium name="US DOE Joint Genome Institute (JGI-PGF)"/>
            <person name="Lucas S."/>
            <person name="Copeland A."/>
            <person name="Lapidus A."/>
            <person name="Glavina del Rio T."/>
            <person name="Dalin E."/>
            <person name="Tice H."/>
            <person name="Bruce D."/>
            <person name="Goodwin L."/>
            <person name="Pitluck S."/>
            <person name="Peters L."/>
            <person name="Ovchinnikova G."/>
            <person name="Lu M."/>
            <person name="Kyrpides N."/>
            <person name="Mavromatis K."/>
            <person name="Ivanova N."/>
            <person name="Brettin T."/>
            <person name="Detter J.C."/>
            <person name="Han C."/>
            <person name="Larimer F."/>
            <person name="Land M."/>
            <person name="Hauser L."/>
            <person name="Markowitz V."/>
            <person name="Cheng J.-F."/>
            <person name="Hugenholtz P."/>
            <person name="Woyke T."/>
            <person name="Wu D."/>
            <person name="Spring S."/>
            <person name="Schroeder M."/>
            <person name="Kopitz M."/>
            <person name="Brambilla E."/>
            <person name="Klenk H.-P."/>
            <person name="Eisen J.A."/>
        </authorList>
    </citation>
    <scope>NUCLEOTIDE SEQUENCE</scope>
    <source>
        <strain evidence="10">DSM 3403</strain>
    </source>
</reference>
<protein>
    <submittedName>
        <fullName evidence="10">Alkylated DNA repair protein</fullName>
    </submittedName>
</protein>
<keyword evidence="4" id="KW-0460">Magnesium</keyword>
<dbReference type="Pfam" id="PF13532">
    <property type="entry name" value="2OG-FeII_Oxy_2"/>
    <property type="match status" value="1"/>
</dbReference>
<evidence type="ECO:0000313" key="11">
    <source>
        <dbReference type="Proteomes" id="UP000007590"/>
    </source>
</evidence>
<comment type="cofactor">
    <cofactor evidence="1">
        <name>Fe(2+)</name>
        <dbReference type="ChEBI" id="CHEBI:29033"/>
    </cofactor>
</comment>
<dbReference type="GO" id="GO:0046872">
    <property type="term" value="F:metal ion binding"/>
    <property type="evidence" value="ECO:0007669"/>
    <property type="project" value="UniProtKB-KW"/>
</dbReference>
<keyword evidence="3" id="KW-0227">DNA damage</keyword>
<dbReference type="InterPro" id="IPR032854">
    <property type="entry name" value="ALKBH3"/>
</dbReference>
<dbReference type="Gene3D" id="2.60.120.590">
    <property type="entry name" value="Alpha-ketoglutarate-dependent dioxygenase AlkB-like"/>
    <property type="match status" value="1"/>
</dbReference>
<proteinExistence type="predicted"/>
<evidence type="ECO:0000256" key="6">
    <source>
        <dbReference type="ARBA" id="ARBA00023002"/>
    </source>
</evidence>
<keyword evidence="7" id="KW-0408">Iron</keyword>
<keyword evidence="5" id="KW-0223">Dioxygenase</keyword>